<dbReference type="SUPFAM" id="SSF53335">
    <property type="entry name" value="S-adenosyl-L-methionine-dependent methyltransferases"/>
    <property type="match status" value="1"/>
</dbReference>
<protein>
    <recommendedName>
        <fullName evidence="1">Methyltransferase type 11 domain-containing protein</fullName>
    </recommendedName>
</protein>
<gene>
    <name evidence="2" type="ORF">P5673_003683</name>
</gene>
<accession>A0AAD9R171</accession>
<comment type="caution">
    <text evidence="2">The sequence shown here is derived from an EMBL/GenBank/DDBJ whole genome shotgun (WGS) entry which is preliminary data.</text>
</comment>
<dbReference type="AlphaFoldDB" id="A0AAD9R171"/>
<dbReference type="InterPro" id="IPR013216">
    <property type="entry name" value="Methyltransf_11"/>
</dbReference>
<sequence length="167" mass="18956">MSDLTYVVDQRDLKDHYCKVAESYDDYYLELDQAQIESVVESLDLQPDHVMADIGGGTGRFAEEIFQLARLKKKILCVEPSAEMLEKAKGRKGVEPVLKNGEEFFSDVSLRGTLDRVLFKYSFHHLSDPLSVFKDIERSLRPNGLCLIVSIRSISCYKRFAEVTGLA</sequence>
<dbReference type="Pfam" id="PF08241">
    <property type="entry name" value="Methyltransf_11"/>
    <property type="match status" value="1"/>
</dbReference>
<evidence type="ECO:0000259" key="1">
    <source>
        <dbReference type="Pfam" id="PF08241"/>
    </source>
</evidence>
<dbReference type="PANTHER" id="PTHR43861">
    <property type="entry name" value="TRANS-ACONITATE 2-METHYLTRANSFERASE-RELATED"/>
    <property type="match status" value="1"/>
</dbReference>
<evidence type="ECO:0000313" key="2">
    <source>
        <dbReference type="EMBL" id="KAK2571122.1"/>
    </source>
</evidence>
<dbReference type="CDD" id="cd02440">
    <property type="entry name" value="AdoMet_MTases"/>
    <property type="match status" value="1"/>
</dbReference>
<keyword evidence="3" id="KW-1185">Reference proteome</keyword>
<dbReference type="Proteomes" id="UP001249851">
    <property type="component" value="Unassembled WGS sequence"/>
</dbReference>
<proteinExistence type="predicted"/>
<reference evidence="2" key="1">
    <citation type="journal article" date="2023" name="G3 (Bethesda)">
        <title>Whole genome assembly and annotation of the endangered Caribbean coral Acropora cervicornis.</title>
        <authorList>
            <person name="Selwyn J.D."/>
            <person name="Vollmer S.V."/>
        </authorList>
    </citation>
    <scope>NUCLEOTIDE SEQUENCE</scope>
    <source>
        <strain evidence="2">K2</strain>
    </source>
</reference>
<dbReference type="InterPro" id="IPR029063">
    <property type="entry name" value="SAM-dependent_MTases_sf"/>
</dbReference>
<feature type="non-terminal residue" evidence="2">
    <location>
        <position position="1"/>
    </location>
</feature>
<evidence type="ECO:0000313" key="3">
    <source>
        <dbReference type="Proteomes" id="UP001249851"/>
    </source>
</evidence>
<organism evidence="2 3">
    <name type="scientific">Acropora cervicornis</name>
    <name type="common">Staghorn coral</name>
    <dbReference type="NCBI Taxonomy" id="6130"/>
    <lineage>
        <taxon>Eukaryota</taxon>
        <taxon>Metazoa</taxon>
        <taxon>Cnidaria</taxon>
        <taxon>Anthozoa</taxon>
        <taxon>Hexacorallia</taxon>
        <taxon>Scleractinia</taxon>
        <taxon>Astrocoeniina</taxon>
        <taxon>Acroporidae</taxon>
        <taxon>Acropora</taxon>
    </lineage>
</organism>
<dbReference type="Gene3D" id="3.40.50.150">
    <property type="entry name" value="Vaccinia Virus protein VP39"/>
    <property type="match status" value="1"/>
</dbReference>
<name>A0AAD9R171_ACRCE</name>
<dbReference type="EMBL" id="JARQWQ010000006">
    <property type="protein sequence ID" value="KAK2571122.1"/>
    <property type="molecule type" value="Genomic_DNA"/>
</dbReference>
<reference evidence="2" key="2">
    <citation type="journal article" date="2023" name="Science">
        <title>Genomic signatures of disease resistance in endangered staghorn corals.</title>
        <authorList>
            <person name="Vollmer S.V."/>
            <person name="Selwyn J.D."/>
            <person name="Despard B.A."/>
            <person name="Roesel C.L."/>
        </authorList>
    </citation>
    <scope>NUCLEOTIDE SEQUENCE</scope>
    <source>
        <strain evidence="2">K2</strain>
    </source>
</reference>
<feature type="domain" description="Methyltransferase type 11" evidence="1">
    <location>
        <begin position="53"/>
        <end position="148"/>
    </location>
</feature>
<dbReference type="GO" id="GO:0008757">
    <property type="term" value="F:S-adenosylmethionine-dependent methyltransferase activity"/>
    <property type="evidence" value="ECO:0007669"/>
    <property type="project" value="InterPro"/>
</dbReference>